<name>I5BTF4_9BACT</name>
<organism evidence="2 3">
    <name type="scientific">Nitritalea halalkaliphila LW7</name>
    <dbReference type="NCBI Taxonomy" id="1189621"/>
    <lineage>
        <taxon>Bacteria</taxon>
        <taxon>Pseudomonadati</taxon>
        <taxon>Bacteroidota</taxon>
        <taxon>Cytophagia</taxon>
        <taxon>Cytophagales</taxon>
        <taxon>Cyclobacteriaceae</taxon>
        <taxon>Nitritalea</taxon>
    </lineage>
</organism>
<protein>
    <recommendedName>
        <fullName evidence="4">GRAM domain-containing protein</fullName>
    </recommendedName>
</protein>
<evidence type="ECO:0000313" key="3">
    <source>
        <dbReference type="Proteomes" id="UP000005551"/>
    </source>
</evidence>
<dbReference type="EMBL" id="AJYA01000074">
    <property type="protein sequence ID" value="EIM72856.1"/>
    <property type="molecule type" value="Genomic_DNA"/>
</dbReference>
<evidence type="ECO:0000256" key="1">
    <source>
        <dbReference type="SAM" id="Phobius"/>
    </source>
</evidence>
<feature type="transmembrane region" description="Helical" evidence="1">
    <location>
        <begin position="12"/>
        <end position="31"/>
    </location>
</feature>
<sequence length="127" mass="14784">MKKYSHPLALKKSALHFSLFFIAYLGMSLVLNLSVTFWSLLFQSAFFTLCMHFTLPMILLKAQVSCTYDGHTVHGKLVLTPQHLVFRVDTMRGETIRTYKWEKLELLPLKEDCLCLLWDGVNRLIFI</sequence>
<evidence type="ECO:0008006" key="4">
    <source>
        <dbReference type="Google" id="ProtNLM"/>
    </source>
</evidence>
<keyword evidence="3" id="KW-1185">Reference proteome</keyword>
<keyword evidence="1" id="KW-0472">Membrane</keyword>
<reference evidence="2 3" key="1">
    <citation type="submission" date="2012-05" db="EMBL/GenBank/DDBJ databases">
        <title>Genome sequence of Nitritalea halalkaliphila LW7.</title>
        <authorList>
            <person name="Jangir P.K."/>
            <person name="Singh A."/>
            <person name="Shivaji S."/>
            <person name="Sharma R."/>
        </authorList>
    </citation>
    <scope>NUCLEOTIDE SEQUENCE [LARGE SCALE GENOMIC DNA]</scope>
    <source>
        <strain evidence="2 3">LW7</strain>
    </source>
</reference>
<dbReference type="Proteomes" id="UP000005551">
    <property type="component" value="Unassembled WGS sequence"/>
</dbReference>
<accession>I5BTF4</accession>
<comment type="caution">
    <text evidence="2">The sequence shown here is derived from an EMBL/GenBank/DDBJ whole genome shotgun (WGS) entry which is preliminary data.</text>
</comment>
<gene>
    <name evidence="2" type="ORF">A3SI_19281</name>
</gene>
<keyword evidence="1" id="KW-0812">Transmembrane</keyword>
<dbReference type="RefSeq" id="WP_009057461.1">
    <property type="nucleotide sequence ID" value="NZ_AJYA01000074.1"/>
</dbReference>
<keyword evidence="1" id="KW-1133">Transmembrane helix</keyword>
<dbReference type="AlphaFoldDB" id="I5BTF4"/>
<proteinExistence type="predicted"/>
<dbReference type="STRING" id="1189621.A3SI_19281"/>
<evidence type="ECO:0000313" key="2">
    <source>
        <dbReference type="EMBL" id="EIM72856.1"/>
    </source>
</evidence>